<evidence type="ECO:0000313" key="2">
    <source>
        <dbReference type="EnsemblPlants" id="OPUNC06G01880.1"/>
    </source>
</evidence>
<protein>
    <submittedName>
        <fullName evidence="2">Uncharacterized protein</fullName>
    </submittedName>
</protein>
<evidence type="ECO:0000256" key="1">
    <source>
        <dbReference type="SAM" id="MobiDB-lite"/>
    </source>
</evidence>
<dbReference type="HOGENOM" id="CLU_2577690_0_0_1"/>
<organism evidence="2">
    <name type="scientific">Oryza punctata</name>
    <name type="common">Red rice</name>
    <dbReference type="NCBI Taxonomy" id="4537"/>
    <lineage>
        <taxon>Eukaryota</taxon>
        <taxon>Viridiplantae</taxon>
        <taxon>Streptophyta</taxon>
        <taxon>Embryophyta</taxon>
        <taxon>Tracheophyta</taxon>
        <taxon>Spermatophyta</taxon>
        <taxon>Magnoliopsida</taxon>
        <taxon>Liliopsida</taxon>
        <taxon>Poales</taxon>
        <taxon>Poaceae</taxon>
        <taxon>BOP clade</taxon>
        <taxon>Oryzoideae</taxon>
        <taxon>Oryzeae</taxon>
        <taxon>Oryzinae</taxon>
        <taxon>Oryza</taxon>
    </lineage>
</organism>
<feature type="region of interest" description="Disordered" evidence="1">
    <location>
        <begin position="38"/>
        <end position="63"/>
    </location>
</feature>
<feature type="compositionally biased region" description="Basic and acidic residues" evidence="1">
    <location>
        <begin position="51"/>
        <end position="63"/>
    </location>
</feature>
<evidence type="ECO:0000313" key="3">
    <source>
        <dbReference type="Proteomes" id="UP000026962"/>
    </source>
</evidence>
<dbReference type="AlphaFoldDB" id="A0A0E0L7D8"/>
<sequence length="87" mass="9193">METFLASLVFCEAPGLDVVAYAGTTSSVAAAVKKVSSIARSGGRVEPPPSEPKKDGVRKDGKAPRRLRAAYSPAFDGLNLFETIVMH</sequence>
<name>A0A0E0L7D8_ORYPU</name>
<proteinExistence type="predicted"/>
<keyword evidence="3" id="KW-1185">Reference proteome</keyword>
<dbReference type="Proteomes" id="UP000026962">
    <property type="component" value="Chromosome 6"/>
</dbReference>
<dbReference type="EnsemblPlants" id="OPUNC06G01880.1">
    <property type="protein sequence ID" value="OPUNC06G01880.1"/>
    <property type="gene ID" value="OPUNC06G01880"/>
</dbReference>
<dbReference type="Gramene" id="OPUNC06G01880.1">
    <property type="protein sequence ID" value="OPUNC06G01880.1"/>
    <property type="gene ID" value="OPUNC06G01880"/>
</dbReference>
<accession>A0A0E0L7D8</accession>
<reference evidence="2" key="2">
    <citation type="submission" date="2018-05" db="EMBL/GenBank/DDBJ databases">
        <title>OpunRS2 (Oryza punctata Reference Sequence Version 2).</title>
        <authorList>
            <person name="Zhang J."/>
            <person name="Kudrna D."/>
            <person name="Lee S."/>
            <person name="Talag J."/>
            <person name="Welchert J."/>
            <person name="Wing R.A."/>
        </authorList>
    </citation>
    <scope>NUCLEOTIDE SEQUENCE [LARGE SCALE GENOMIC DNA]</scope>
</reference>
<reference evidence="2" key="1">
    <citation type="submission" date="2015-04" db="UniProtKB">
        <authorList>
            <consortium name="EnsemblPlants"/>
        </authorList>
    </citation>
    <scope>IDENTIFICATION</scope>
</reference>
<dbReference type="eggNOG" id="ENOG502R7AA">
    <property type="taxonomic scope" value="Eukaryota"/>
</dbReference>